<sequence length="241" mass="27802">MNNIQIIIQARMTSTRLPGKVMMELCNLPVLQVMMERLPHLKQHVIIATTDDGTEKPITDLCEQLQIPYYRGSTEDVLARYYHAAKKFGATKNTTIVRLTSDCPLIDEALCQKVIDKHQEGHFDLVNLGPHSGYPRGLDCSAFTFKLLEDTHNRATDPSDREHVTLGICKFNACSQYTFSAENDYSHYRLTLDEPDDYKAIKQIYLKMEHKFNFSYELLIKTLKKHPELADINKHVEQKRT</sequence>
<gene>
    <name evidence="1" type="ORF">JF50_11120</name>
</gene>
<dbReference type="Proteomes" id="UP000031327">
    <property type="component" value="Unassembled WGS sequence"/>
</dbReference>
<dbReference type="InterPro" id="IPR029044">
    <property type="entry name" value="Nucleotide-diphossugar_trans"/>
</dbReference>
<dbReference type="SUPFAM" id="SSF53448">
    <property type="entry name" value="Nucleotide-diphospho-sugar transferases"/>
    <property type="match status" value="1"/>
</dbReference>
<dbReference type="Gene3D" id="3.90.550.10">
    <property type="entry name" value="Spore Coat Polysaccharide Biosynthesis Protein SpsA, Chain A"/>
    <property type="match status" value="1"/>
</dbReference>
<dbReference type="Pfam" id="PF02348">
    <property type="entry name" value="CTP_transf_3"/>
    <property type="match status" value="1"/>
</dbReference>
<dbReference type="RefSeq" id="WP_039609474.1">
    <property type="nucleotide sequence ID" value="NZ_JWIC01000005.1"/>
</dbReference>
<dbReference type="PANTHER" id="PTHR42866">
    <property type="entry name" value="3-DEOXY-MANNO-OCTULOSONATE CYTIDYLYLTRANSFERASE"/>
    <property type="match status" value="1"/>
</dbReference>
<evidence type="ECO:0000313" key="2">
    <source>
        <dbReference type="Proteomes" id="UP000031327"/>
    </source>
</evidence>
<dbReference type="CDD" id="cd02518">
    <property type="entry name" value="GT2_SpsF"/>
    <property type="match status" value="1"/>
</dbReference>
<reference evidence="1 2" key="1">
    <citation type="submission" date="2014-12" db="EMBL/GenBank/DDBJ databases">
        <title>Draft Genome Sequence of Pseudoalteromonas luteoviolacea HI1.</title>
        <authorList>
            <person name="Asahina A.Y."/>
            <person name="Hadfield M.G."/>
        </authorList>
    </citation>
    <scope>NUCLEOTIDE SEQUENCE [LARGE SCALE GENOMIC DNA]</scope>
    <source>
        <strain evidence="1 2">HI1</strain>
    </source>
</reference>
<evidence type="ECO:0000313" key="1">
    <source>
        <dbReference type="EMBL" id="KID57707.1"/>
    </source>
</evidence>
<protein>
    <submittedName>
        <fullName evidence="1">Polysaccharide biosynthesis protein</fullName>
    </submittedName>
</protein>
<dbReference type="PANTHER" id="PTHR42866:SF1">
    <property type="entry name" value="SPORE COAT POLYSACCHARIDE BIOSYNTHESIS PROTEIN SPSF"/>
    <property type="match status" value="1"/>
</dbReference>
<dbReference type="EMBL" id="JWIC01000005">
    <property type="protein sequence ID" value="KID57707.1"/>
    <property type="molecule type" value="Genomic_DNA"/>
</dbReference>
<dbReference type="OrthoDB" id="9801052at2"/>
<organism evidence="1 2">
    <name type="scientific">Pseudoalteromonas luteoviolacea</name>
    <dbReference type="NCBI Taxonomy" id="43657"/>
    <lineage>
        <taxon>Bacteria</taxon>
        <taxon>Pseudomonadati</taxon>
        <taxon>Pseudomonadota</taxon>
        <taxon>Gammaproteobacteria</taxon>
        <taxon>Alteromonadales</taxon>
        <taxon>Pseudoalteromonadaceae</taxon>
        <taxon>Pseudoalteromonas</taxon>
    </lineage>
</organism>
<accession>A0A0C1QRR3</accession>
<name>A0A0C1QRR3_9GAMM</name>
<dbReference type="InterPro" id="IPR003329">
    <property type="entry name" value="Cytidylyl_trans"/>
</dbReference>
<dbReference type="GO" id="GO:0005829">
    <property type="term" value="C:cytosol"/>
    <property type="evidence" value="ECO:0007669"/>
    <property type="project" value="TreeGrafter"/>
</dbReference>
<dbReference type="AlphaFoldDB" id="A0A0C1QRR3"/>
<comment type="caution">
    <text evidence="1">The sequence shown here is derived from an EMBL/GenBank/DDBJ whole genome shotgun (WGS) entry which is preliminary data.</text>
</comment>
<proteinExistence type="predicted"/>